<keyword evidence="2" id="KW-0812">Transmembrane</keyword>
<keyword evidence="4" id="KW-1185">Reference proteome</keyword>
<dbReference type="EMBL" id="LT546645">
    <property type="protein sequence ID" value="SAI70735.1"/>
    <property type="molecule type" value="Genomic_DNA"/>
</dbReference>
<protein>
    <submittedName>
        <fullName evidence="3">Membrane protein</fullName>
    </submittedName>
</protein>
<dbReference type="Proteomes" id="UP000076825">
    <property type="component" value="Chromosome 1"/>
</dbReference>
<feature type="transmembrane region" description="Helical" evidence="2">
    <location>
        <begin position="157"/>
        <end position="178"/>
    </location>
</feature>
<dbReference type="STRING" id="123899.SAMEA3906487_02410"/>
<reference evidence="3 4" key="1">
    <citation type="submission" date="2016-04" db="EMBL/GenBank/DDBJ databases">
        <authorList>
            <consortium name="Pathogen Informatics"/>
        </authorList>
    </citation>
    <scope>NUCLEOTIDE SEQUENCE [LARGE SCALE GENOMIC DNA]</scope>
    <source>
        <strain evidence="3 4">H044680328</strain>
    </source>
</reference>
<dbReference type="PATRIC" id="fig|123899.6.peg.2397"/>
<dbReference type="AlphaFoldDB" id="A0A157SK13"/>
<evidence type="ECO:0000313" key="3">
    <source>
        <dbReference type="EMBL" id="SAI70735.1"/>
    </source>
</evidence>
<feature type="region of interest" description="Disordered" evidence="1">
    <location>
        <begin position="184"/>
        <end position="209"/>
    </location>
</feature>
<feature type="compositionally biased region" description="Pro residues" evidence="1">
    <location>
        <begin position="132"/>
        <end position="149"/>
    </location>
</feature>
<dbReference type="KEGG" id="btrm:SAMEA390648702410"/>
<organism evidence="3 4">
    <name type="scientific">Bordetella trematum</name>
    <dbReference type="NCBI Taxonomy" id="123899"/>
    <lineage>
        <taxon>Bacteria</taxon>
        <taxon>Pseudomonadati</taxon>
        <taxon>Pseudomonadota</taxon>
        <taxon>Betaproteobacteria</taxon>
        <taxon>Burkholderiales</taxon>
        <taxon>Alcaligenaceae</taxon>
        <taxon>Bordetella</taxon>
    </lineage>
</organism>
<proteinExistence type="predicted"/>
<accession>A0A157SK13</accession>
<keyword evidence="2" id="KW-1133">Transmembrane helix</keyword>
<evidence type="ECO:0000256" key="2">
    <source>
        <dbReference type="SAM" id="Phobius"/>
    </source>
</evidence>
<feature type="region of interest" description="Disordered" evidence="1">
    <location>
        <begin position="116"/>
        <end position="151"/>
    </location>
</feature>
<gene>
    <name evidence="3" type="ORF">SAMEA3906487_02410</name>
</gene>
<dbReference type="eggNOG" id="ENOG5032JMB">
    <property type="taxonomic scope" value="Bacteria"/>
</dbReference>
<keyword evidence="2" id="KW-0472">Membrane</keyword>
<name>A0A157SK13_9BORD</name>
<evidence type="ECO:0000256" key="1">
    <source>
        <dbReference type="SAM" id="MobiDB-lite"/>
    </source>
</evidence>
<sequence>MASILLKAVSPGHAELHISPWEGPADEVELSVQRNEGARHLDANARQWVGDERWMRLQGARLQGDALVMPVGPDFVDTLLAGTQGPRCRGYVRSGGGEAVQHGFRVEAEVLPSSAAGQAPTVGSHSAISAPAEPPPSPPPAPPAPPAPTTEPRKSRLWLWLLLAVLIAAAAVAAYLLLGREARPRPRRTGRPPPWAARPPDSSRISWTS</sequence>
<dbReference type="RefSeq" id="WP_156507933.1">
    <property type="nucleotide sequence ID" value="NZ_LT546645.1"/>
</dbReference>
<evidence type="ECO:0000313" key="4">
    <source>
        <dbReference type="Proteomes" id="UP000076825"/>
    </source>
</evidence>